<proteinExistence type="inferred from homology"/>
<protein>
    <recommendedName>
        <fullName evidence="8">VTT domain-containing protein</fullName>
    </recommendedName>
</protein>
<comment type="subcellular location">
    <subcellularLocation>
        <location evidence="1 7">Cell membrane</location>
        <topology evidence="1 7">Multi-pass membrane protein</topology>
    </subcellularLocation>
</comment>
<dbReference type="InterPro" id="IPR032818">
    <property type="entry name" value="DedA-like"/>
</dbReference>
<dbReference type="PANTHER" id="PTHR30353:SF0">
    <property type="entry name" value="TRANSMEMBRANE PROTEIN"/>
    <property type="match status" value="1"/>
</dbReference>
<evidence type="ECO:0000313" key="10">
    <source>
        <dbReference type="Proteomes" id="UP000177996"/>
    </source>
</evidence>
<evidence type="ECO:0000256" key="6">
    <source>
        <dbReference type="ARBA" id="ARBA00023136"/>
    </source>
</evidence>
<dbReference type="PANTHER" id="PTHR30353">
    <property type="entry name" value="INNER MEMBRANE PROTEIN DEDA-RELATED"/>
    <property type="match status" value="1"/>
</dbReference>
<keyword evidence="6 7" id="KW-0472">Membrane</keyword>
<keyword evidence="4 7" id="KW-0812">Transmembrane</keyword>
<evidence type="ECO:0000256" key="4">
    <source>
        <dbReference type="ARBA" id="ARBA00022692"/>
    </source>
</evidence>
<dbReference type="Proteomes" id="UP000177996">
    <property type="component" value="Unassembled WGS sequence"/>
</dbReference>
<feature type="transmembrane region" description="Helical" evidence="7">
    <location>
        <begin position="52"/>
        <end position="74"/>
    </location>
</feature>
<dbReference type="EMBL" id="MHLL01000028">
    <property type="protein sequence ID" value="OGZ08747.1"/>
    <property type="molecule type" value="Genomic_DNA"/>
</dbReference>
<feature type="transmembrane region" description="Helical" evidence="7">
    <location>
        <begin position="12"/>
        <end position="32"/>
    </location>
</feature>
<dbReference type="Pfam" id="PF09335">
    <property type="entry name" value="VTT_dom"/>
    <property type="match status" value="1"/>
</dbReference>
<dbReference type="GO" id="GO:0005886">
    <property type="term" value="C:plasma membrane"/>
    <property type="evidence" value="ECO:0007669"/>
    <property type="project" value="UniProtKB-SubCell"/>
</dbReference>
<evidence type="ECO:0000256" key="5">
    <source>
        <dbReference type="ARBA" id="ARBA00022989"/>
    </source>
</evidence>
<accession>A0A1G2D5D0</accession>
<evidence type="ECO:0000313" key="9">
    <source>
        <dbReference type="EMBL" id="OGZ08747.1"/>
    </source>
</evidence>
<reference evidence="9 10" key="1">
    <citation type="journal article" date="2016" name="Nat. Commun.">
        <title>Thousands of microbial genomes shed light on interconnected biogeochemical processes in an aquifer system.</title>
        <authorList>
            <person name="Anantharaman K."/>
            <person name="Brown C.T."/>
            <person name="Hug L.A."/>
            <person name="Sharon I."/>
            <person name="Castelle C.J."/>
            <person name="Probst A.J."/>
            <person name="Thomas B.C."/>
            <person name="Singh A."/>
            <person name="Wilkins M.J."/>
            <person name="Karaoz U."/>
            <person name="Brodie E.L."/>
            <person name="Williams K.H."/>
            <person name="Hubbard S.S."/>
            <person name="Banfield J.F."/>
        </authorList>
    </citation>
    <scope>NUCLEOTIDE SEQUENCE [LARGE SCALE GENOMIC DNA]</scope>
</reference>
<evidence type="ECO:0000259" key="8">
    <source>
        <dbReference type="Pfam" id="PF09335"/>
    </source>
</evidence>
<feature type="transmembrane region" description="Helical" evidence="7">
    <location>
        <begin position="169"/>
        <end position="190"/>
    </location>
</feature>
<organism evidence="9 10">
    <name type="scientific">Candidatus Lloydbacteria bacterium RIFCSPHIGHO2_02_FULL_50_13</name>
    <dbReference type="NCBI Taxonomy" id="1798661"/>
    <lineage>
        <taxon>Bacteria</taxon>
        <taxon>Candidatus Lloydiibacteriota</taxon>
    </lineage>
</organism>
<feature type="domain" description="VTT" evidence="8">
    <location>
        <begin position="32"/>
        <end position="157"/>
    </location>
</feature>
<name>A0A1G2D5D0_9BACT</name>
<keyword evidence="5 7" id="KW-1133">Transmembrane helix</keyword>
<evidence type="ECO:0000256" key="2">
    <source>
        <dbReference type="ARBA" id="ARBA00010792"/>
    </source>
</evidence>
<comment type="similarity">
    <text evidence="2 7">Belongs to the DedA family.</text>
</comment>
<gene>
    <name evidence="9" type="ORF">A3D65_04045</name>
</gene>
<evidence type="ECO:0000256" key="3">
    <source>
        <dbReference type="ARBA" id="ARBA00022475"/>
    </source>
</evidence>
<evidence type="ECO:0000256" key="7">
    <source>
        <dbReference type="RuleBase" id="RU367016"/>
    </source>
</evidence>
<keyword evidence="3 7" id="KW-1003">Cell membrane</keyword>
<evidence type="ECO:0000256" key="1">
    <source>
        <dbReference type="ARBA" id="ARBA00004651"/>
    </source>
</evidence>
<dbReference type="InterPro" id="IPR032816">
    <property type="entry name" value="VTT_dom"/>
</dbReference>
<comment type="caution">
    <text evidence="9">The sequence shown here is derived from an EMBL/GenBank/DDBJ whole genome shotgun (WGS) entry which is preliminary data.</text>
</comment>
<feature type="transmembrane region" description="Helical" evidence="7">
    <location>
        <begin position="138"/>
        <end position="163"/>
    </location>
</feature>
<dbReference type="STRING" id="1798661.A3D65_04045"/>
<sequence length="201" mass="21907">MFDIESIIKVTGVLGVAAIVFAESGLFFGFFLPGDSLLFSAGFLASQGFIPIVPLIVFAIIAAILGDSVGYWFGRKVGPLIFTRPDSRWFSQDRLRQAHVFFEKHGPKSIVLARFIPAVRTFTPILAGVGQMRYGKFLAYNVVGGLLWAGLLPALGYFLGAAVPGADRYISLIIIAIIILSILPIIVPVVRELLAKRKNRV</sequence>
<dbReference type="AlphaFoldDB" id="A0A1G2D5D0"/>